<dbReference type="Proteomes" id="UP000536179">
    <property type="component" value="Unassembled WGS sequence"/>
</dbReference>
<keyword evidence="3" id="KW-1185">Reference proteome</keyword>
<dbReference type="RefSeq" id="WP_184307703.1">
    <property type="nucleotide sequence ID" value="NZ_JACHXU010000021.1"/>
</dbReference>
<protein>
    <submittedName>
        <fullName evidence="2">Uncharacterized protein</fullName>
    </submittedName>
</protein>
<reference evidence="2 3" key="1">
    <citation type="submission" date="2020-08" db="EMBL/GenBank/DDBJ databases">
        <title>Genomic Encyclopedia of Type Strains, Phase III (KMG-III): the genomes of soil and plant-associated and newly described type strains.</title>
        <authorList>
            <person name="Whitman W."/>
        </authorList>
    </citation>
    <scope>NUCLEOTIDE SEQUENCE [LARGE SCALE GENOMIC DNA]</scope>
    <source>
        <strain evidence="2 3">CECT 8075</strain>
    </source>
</reference>
<feature type="signal peptide" evidence="1">
    <location>
        <begin position="1"/>
        <end position="22"/>
    </location>
</feature>
<name>A0A7W5E323_9BACT</name>
<feature type="chain" id="PRO_5030776692" evidence="1">
    <location>
        <begin position="23"/>
        <end position="60"/>
    </location>
</feature>
<dbReference type="AlphaFoldDB" id="A0A7W5E323"/>
<keyword evidence="1" id="KW-0732">Signal</keyword>
<sequence>MNTKPRIAIYLMTSFLAAVFVAQTGCDRKETVVEIEGPRGGGVSVEKDVDDGSITVDVER</sequence>
<comment type="caution">
    <text evidence="2">The sequence shown here is derived from an EMBL/GenBank/DDBJ whole genome shotgun (WGS) entry which is preliminary data.</text>
</comment>
<gene>
    <name evidence="2" type="ORF">FHS27_005073</name>
</gene>
<dbReference type="EMBL" id="JACHXU010000021">
    <property type="protein sequence ID" value="MBB3209235.1"/>
    <property type="molecule type" value="Genomic_DNA"/>
</dbReference>
<proteinExistence type="predicted"/>
<evidence type="ECO:0000313" key="2">
    <source>
        <dbReference type="EMBL" id="MBB3209235.1"/>
    </source>
</evidence>
<accession>A0A7W5E323</accession>
<evidence type="ECO:0000256" key="1">
    <source>
        <dbReference type="SAM" id="SignalP"/>
    </source>
</evidence>
<organism evidence="2 3">
    <name type="scientific">Aporhodopirellula rubra</name>
    <dbReference type="NCBI Taxonomy" id="980271"/>
    <lineage>
        <taxon>Bacteria</taxon>
        <taxon>Pseudomonadati</taxon>
        <taxon>Planctomycetota</taxon>
        <taxon>Planctomycetia</taxon>
        <taxon>Pirellulales</taxon>
        <taxon>Pirellulaceae</taxon>
        <taxon>Aporhodopirellula</taxon>
    </lineage>
</organism>
<evidence type="ECO:0000313" key="3">
    <source>
        <dbReference type="Proteomes" id="UP000536179"/>
    </source>
</evidence>